<keyword evidence="4" id="KW-1185">Reference proteome</keyword>
<dbReference type="EMBL" id="JAUBDI010000019">
    <property type="protein sequence ID" value="MDW0114647.1"/>
    <property type="molecule type" value="Genomic_DNA"/>
</dbReference>
<dbReference type="Proteomes" id="UP001282284">
    <property type="component" value="Unassembled WGS sequence"/>
</dbReference>
<accession>A0ABU4GE35</accession>
<evidence type="ECO:0000313" key="4">
    <source>
        <dbReference type="Proteomes" id="UP001282284"/>
    </source>
</evidence>
<keyword evidence="1" id="KW-1133">Transmembrane helix</keyword>
<gene>
    <name evidence="3" type="ORF">QT711_15725</name>
</gene>
<dbReference type="PANTHER" id="PTHR36834">
    <property type="entry name" value="MEMBRANE PROTEIN-RELATED"/>
    <property type="match status" value="1"/>
</dbReference>
<feature type="transmembrane region" description="Helical" evidence="1">
    <location>
        <begin position="12"/>
        <end position="30"/>
    </location>
</feature>
<sequence length="194" mass="22270">MGLISTYAMNMLGYMIAALPLYVLVRVIILKRRRKRVNKLRECLLAIFILYSIGLASQTIIPKWSIGVDSVTGEIYFDVMVANEMASVNVTPFQTMHLYLQTNSYADDWGSLSIMNLLGNMFMFSPIGLFIPMLWRKLASFWKIAFIGLGVTFFIEGVQFFIGRSTDIDDIILNAIGVMFGYFVFWLMRKIVRR</sequence>
<evidence type="ECO:0000256" key="1">
    <source>
        <dbReference type="SAM" id="Phobius"/>
    </source>
</evidence>
<keyword evidence="1" id="KW-0472">Membrane</keyword>
<evidence type="ECO:0000313" key="3">
    <source>
        <dbReference type="EMBL" id="MDW0114647.1"/>
    </source>
</evidence>
<dbReference type="InterPro" id="IPR053150">
    <property type="entry name" value="Teicoplanin_resist-assoc"/>
</dbReference>
<keyword evidence="1" id="KW-0812">Transmembrane</keyword>
<comment type="caution">
    <text evidence="3">The sequence shown here is derived from an EMBL/GenBank/DDBJ whole genome shotgun (WGS) entry which is preliminary data.</text>
</comment>
<feature type="transmembrane region" description="Helical" evidence="1">
    <location>
        <begin position="141"/>
        <end position="162"/>
    </location>
</feature>
<feature type="transmembrane region" description="Helical" evidence="1">
    <location>
        <begin position="114"/>
        <end position="134"/>
    </location>
</feature>
<dbReference type="InterPro" id="IPR006976">
    <property type="entry name" value="VanZ-like"/>
</dbReference>
<name>A0ABU4GE35_9BACL</name>
<feature type="transmembrane region" description="Helical" evidence="1">
    <location>
        <begin position="168"/>
        <end position="188"/>
    </location>
</feature>
<feature type="domain" description="VanZ-like" evidence="2">
    <location>
        <begin position="48"/>
        <end position="188"/>
    </location>
</feature>
<proteinExistence type="predicted"/>
<dbReference type="Pfam" id="PF04892">
    <property type="entry name" value="VanZ"/>
    <property type="match status" value="1"/>
</dbReference>
<dbReference type="RefSeq" id="WP_317945835.1">
    <property type="nucleotide sequence ID" value="NZ_JAUBDI010000019.1"/>
</dbReference>
<dbReference type="PANTHER" id="PTHR36834:SF1">
    <property type="entry name" value="INTEGRAL MEMBRANE PROTEIN"/>
    <property type="match status" value="1"/>
</dbReference>
<feature type="transmembrane region" description="Helical" evidence="1">
    <location>
        <begin position="42"/>
        <end position="61"/>
    </location>
</feature>
<organism evidence="3 4">
    <name type="scientific">Sporosarcina saromensis</name>
    <dbReference type="NCBI Taxonomy" id="359365"/>
    <lineage>
        <taxon>Bacteria</taxon>
        <taxon>Bacillati</taxon>
        <taxon>Bacillota</taxon>
        <taxon>Bacilli</taxon>
        <taxon>Bacillales</taxon>
        <taxon>Caryophanaceae</taxon>
        <taxon>Sporosarcina</taxon>
    </lineage>
</organism>
<protein>
    <submittedName>
        <fullName evidence="3">VanZ family protein</fullName>
    </submittedName>
</protein>
<reference evidence="3 4" key="1">
    <citation type="submission" date="2023-06" db="EMBL/GenBank/DDBJ databases">
        <title>Sporosarcina sp. nov., isolated from Korean traditional fermented seafood 'Jeotgal'.</title>
        <authorList>
            <person name="Yang A.I."/>
            <person name="Shin N.-R."/>
        </authorList>
    </citation>
    <scope>NUCLEOTIDE SEQUENCE [LARGE SCALE GENOMIC DNA]</scope>
    <source>
        <strain evidence="3 4">KCTC13119</strain>
    </source>
</reference>
<evidence type="ECO:0000259" key="2">
    <source>
        <dbReference type="Pfam" id="PF04892"/>
    </source>
</evidence>